<evidence type="ECO:0000313" key="3">
    <source>
        <dbReference type="Proteomes" id="UP001558535"/>
    </source>
</evidence>
<dbReference type="PANTHER" id="PTHR46577">
    <property type="entry name" value="HTH-TYPE TRANSCRIPTIONAL REGULATORY PROTEIN GABR"/>
    <property type="match status" value="1"/>
</dbReference>
<keyword evidence="2" id="KW-0032">Aminotransferase</keyword>
<accession>A0ABV3WLQ5</accession>
<dbReference type="RefSeq" id="WP_368580940.1">
    <property type="nucleotide sequence ID" value="NZ_JBFPKB010000029.1"/>
</dbReference>
<dbReference type="Proteomes" id="UP001558535">
    <property type="component" value="Unassembled WGS sequence"/>
</dbReference>
<dbReference type="InterPro" id="IPR004839">
    <property type="entry name" value="Aminotransferase_I/II_large"/>
</dbReference>
<dbReference type="GO" id="GO:0008483">
    <property type="term" value="F:transaminase activity"/>
    <property type="evidence" value="ECO:0007669"/>
    <property type="project" value="UniProtKB-KW"/>
</dbReference>
<dbReference type="PANTHER" id="PTHR46577:SF1">
    <property type="entry name" value="HTH-TYPE TRANSCRIPTIONAL REGULATORY PROTEIN GABR"/>
    <property type="match status" value="1"/>
</dbReference>
<dbReference type="Gene3D" id="3.40.640.10">
    <property type="entry name" value="Type I PLP-dependent aspartate aminotransferase-like (Major domain)"/>
    <property type="match status" value="1"/>
</dbReference>
<dbReference type="Pfam" id="PF00155">
    <property type="entry name" value="Aminotran_1_2"/>
    <property type="match status" value="1"/>
</dbReference>
<keyword evidence="2" id="KW-0808">Transferase</keyword>
<dbReference type="SUPFAM" id="SSF53383">
    <property type="entry name" value="PLP-dependent transferases"/>
    <property type="match status" value="1"/>
</dbReference>
<sequence>MQYIGAERGHPPARHFLDDWVERRAHHRRIDVAQAGIGELAWIEDPGYRGARAALESVGARIEGVNVDACGLDFEGRSDSPRAIFVTPSHQYPTGVLMPVARRQALLRLASSTGAVIVEDDYDSEFHYDGRPVAALQSLDVTGNNVFYVGTFSKATYADIRVGYAVVPAWLARTFEKAQRHTGQIVPASVQDGLAAFIDEGHFVSHIRKMTRIYRTRRDYLVALLRCQLGDIIEVDCPAGGMQMLLRLNDDVDDNALSTSLRTAGIVGRALSRHCIDANLKGLFVGFAAWNEQELDEGVRVLAEVLRATLP</sequence>
<proteinExistence type="predicted"/>
<gene>
    <name evidence="2" type="ORF">AB3X84_29730</name>
</gene>
<evidence type="ECO:0000313" key="2">
    <source>
        <dbReference type="EMBL" id="MEX3754153.1"/>
    </source>
</evidence>
<dbReference type="InterPro" id="IPR015421">
    <property type="entry name" value="PyrdxlP-dep_Trfase_major"/>
</dbReference>
<organism evidence="2 3">
    <name type="scientific">Paraburkholderia phenoliruptrix</name>
    <dbReference type="NCBI Taxonomy" id="252970"/>
    <lineage>
        <taxon>Bacteria</taxon>
        <taxon>Pseudomonadati</taxon>
        <taxon>Pseudomonadota</taxon>
        <taxon>Betaproteobacteria</taxon>
        <taxon>Burkholderiales</taxon>
        <taxon>Burkholderiaceae</taxon>
        <taxon>Paraburkholderia</taxon>
    </lineage>
</organism>
<dbReference type="InterPro" id="IPR015424">
    <property type="entry name" value="PyrdxlP-dep_Trfase"/>
</dbReference>
<name>A0ABV3WLQ5_9BURK</name>
<protein>
    <submittedName>
        <fullName evidence="2">PLP-dependent aminotransferase family protein</fullName>
    </submittedName>
</protein>
<dbReference type="InterPro" id="IPR051446">
    <property type="entry name" value="HTH_trans_reg/aminotransferase"/>
</dbReference>
<evidence type="ECO:0000259" key="1">
    <source>
        <dbReference type="Pfam" id="PF00155"/>
    </source>
</evidence>
<dbReference type="EMBL" id="JBFPKE010000026">
    <property type="protein sequence ID" value="MEX3754153.1"/>
    <property type="molecule type" value="Genomic_DNA"/>
</dbReference>
<comment type="caution">
    <text evidence="2">The sequence shown here is derived from an EMBL/GenBank/DDBJ whole genome shotgun (WGS) entry which is preliminary data.</text>
</comment>
<dbReference type="CDD" id="cd00609">
    <property type="entry name" value="AAT_like"/>
    <property type="match status" value="1"/>
</dbReference>
<reference evidence="2 3" key="1">
    <citation type="submission" date="2024-07" db="EMBL/GenBank/DDBJ databases">
        <title>A survey of Mimosa microsymbionts across Brazilian biomes reveals a high diversity of Paraburkholderia nodulating endemic species, but also that Cupriavidus is common as a symbiont of widespread species.</title>
        <authorList>
            <person name="Rouws L."/>
            <person name="Barauna A."/>
            <person name="Beukes C."/>
            <person name="Rouws J.R.C."/>
            <person name="De Faria S.M."/>
            <person name="Gross E."/>
            <person name="Bueno Dos Reis Junior F."/>
            <person name="Simon M.F."/>
            <person name="Maluk M."/>
            <person name="Odee D.W."/>
            <person name="Kenicer G."/>
            <person name="Young J.P.W."/>
            <person name="Reis V.M."/>
            <person name="Zilli J."/>
            <person name="James E.K."/>
        </authorList>
    </citation>
    <scope>NUCLEOTIDE SEQUENCE [LARGE SCALE GENOMIC DNA]</scope>
    <source>
        <strain evidence="2 3">BR14375</strain>
    </source>
</reference>
<feature type="domain" description="Aminotransferase class I/classII large" evidence="1">
    <location>
        <begin position="36"/>
        <end position="299"/>
    </location>
</feature>
<keyword evidence="3" id="KW-1185">Reference proteome</keyword>